<dbReference type="RefSeq" id="WP_029336128.1">
    <property type="nucleotide sequence ID" value="NZ_UGGP01000002.1"/>
</dbReference>
<dbReference type="AlphaFoldDB" id="A0A377HH36"/>
<evidence type="ECO:0000313" key="2">
    <source>
        <dbReference type="EMBL" id="STO53129.1"/>
    </source>
</evidence>
<sequence length="202" mass="24115">MYTIDEAFEILSKNKLTSHKETVRNWVRKGVIQAEPLESRKKGYRISEEALEQFIKERMPEGWELYPESVTGEARDVIKNEEEAPYHVEVDVEAIKERAREEMWYELLGKFVFEDYFVLKKSEVKAAVEHMRYSKELEAEVWERCSKHTWGHATPRVPFLLGYFMFEGERIPFNKDFGGRDEQIIHALIEKIRLDKVNRKRK</sequence>
<feature type="domain" description="Helix-turn-helix" evidence="1">
    <location>
        <begin position="1"/>
        <end position="58"/>
    </location>
</feature>
<organism evidence="3 4">
    <name type="scientific">Exiguobacterium aurantiacum</name>
    <dbReference type="NCBI Taxonomy" id="33987"/>
    <lineage>
        <taxon>Bacteria</taxon>
        <taxon>Bacillati</taxon>
        <taxon>Bacillota</taxon>
        <taxon>Bacilli</taxon>
        <taxon>Bacillales</taxon>
        <taxon>Bacillales Family XII. Incertae Sedis</taxon>
        <taxon>Exiguobacterium</taxon>
    </lineage>
</organism>
<proteinExistence type="predicted"/>
<dbReference type="OrthoDB" id="2967938at2"/>
<protein>
    <submittedName>
        <fullName evidence="3">Helix-turn-helix domain</fullName>
    </submittedName>
</protein>
<dbReference type="Pfam" id="PF12728">
    <property type="entry name" value="HTH_17"/>
    <property type="match status" value="1"/>
</dbReference>
<dbReference type="InterPro" id="IPR041657">
    <property type="entry name" value="HTH_17"/>
</dbReference>
<dbReference type="Proteomes" id="UP000254060">
    <property type="component" value="Unassembled WGS sequence"/>
</dbReference>
<name>A0A377HH36_9BACL</name>
<reference evidence="3 4" key="1">
    <citation type="submission" date="2018-06" db="EMBL/GenBank/DDBJ databases">
        <authorList>
            <consortium name="Pathogen Informatics"/>
            <person name="Doyle S."/>
        </authorList>
    </citation>
    <scope>NUCLEOTIDE SEQUENCE [LARGE SCALE GENOMIC DNA]</scope>
    <source>
        <strain evidence="3 4">NCTC13163</strain>
    </source>
</reference>
<dbReference type="EMBL" id="UGGP01000002">
    <property type="protein sequence ID" value="STO53249.1"/>
    <property type="molecule type" value="Genomic_DNA"/>
</dbReference>
<evidence type="ECO:0000313" key="4">
    <source>
        <dbReference type="Proteomes" id="UP000254060"/>
    </source>
</evidence>
<gene>
    <name evidence="2" type="ORF">NCTC13163_03109</name>
    <name evidence="3" type="ORF">NCTC13163_03230</name>
</gene>
<accession>A0A377HH36</accession>
<dbReference type="EMBL" id="UGGP01000002">
    <property type="protein sequence ID" value="STO53129.1"/>
    <property type="molecule type" value="Genomic_DNA"/>
</dbReference>
<evidence type="ECO:0000259" key="1">
    <source>
        <dbReference type="Pfam" id="PF12728"/>
    </source>
</evidence>
<evidence type="ECO:0000313" key="3">
    <source>
        <dbReference type="EMBL" id="STO53249.1"/>
    </source>
</evidence>